<dbReference type="GO" id="GO:0008289">
    <property type="term" value="F:lipid binding"/>
    <property type="evidence" value="ECO:0007669"/>
    <property type="project" value="UniProtKB-KW"/>
</dbReference>
<dbReference type="InterPro" id="IPR011074">
    <property type="entry name" value="CRAL/TRIO_N_dom"/>
</dbReference>
<dbReference type="GO" id="GO:0016020">
    <property type="term" value="C:membrane"/>
    <property type="evidence" value="ECO:0007669"/>
    <property type="project" value="UniProtKB-SubCell"/>
</dbReference>
<dbReference type="InterPro" id="IPR036865">
    <property type="entry name" value="CRAL-TRIO_dom_sf"/>
</dbReference>
<reference evidence="13 14" key="1">
    <citation type="submission" date="2024-11" db="EMBL/GenBank/DDBJ databases">
        <title>Chromosome-level genome assembly of Eucalyptus globulus Labill. provides insights into its genome evolution.</title>
        <authorList>
            <person name="Li X."/>
        </authorList>
    </citation>
    <scope>NUCLEOTIDE SEQUENCE [LARGE SCALE GENOMIC DNA]</scope>
    <source>
        <strain evidence="13">CL2024</strain>
        <tissue evidence="13">Fresh tender leaves</tissue>
    </source>
</reference>
<evidence type="ECO:0000256" key="8">
    <source>
        <dbReference type="ARBA" id="ARBA00023136"/>
    </source>
</evidence>
<evidence type="ECO:0000256" key="5">
    <source>
        <dbReference type="ARBA" id="ARBA00022490"/>
    </source>
</evidence>
<evidence type="ECO:0000256" key="9">
    <source>
        <dbReference type="ARBA" id="ARBA00023306"/>
    </source>
</evidence>
<keyword evidence="14" id="KW-1185">Reference proteome</keyword>
<dbReference type="SUPFAM" id="SSF101576">
    <property type="entry name" value="Supernatant protein factor (SPF), C-terminal domain"/>
    <property type="match status" value="1"/>
</dbReference>
<keyword evidence="8" id="KW-0472">Membrane</keyword>
<dbReference type="SUPFAM" id="SSF52087">
    <property type="entry name" value="CRAL/TRIO domain"/>
    <property type="match status" value="1"/>
</dbReference>
<dbReference type="PRINTS" id="PR00180">
    <property type="entry name" value="CRETINALDHBP"/>
</dbReference>
<evidence type="ECO:0000256" key="2">
    <source>
        <dbReference type="ARBA" id="ARBA00004496"/>
    </source>
</evidence>
<evidence type="ECO:0000313" key="14">
    <source>
        <dbReference type="Proteomes" id="UP001634007"/>
    </source>
</evidence>
<dbReference type="GO" id="GO:0005737">
    <property type="term" value="C:cytoplasm"/>
    <property type="evidence" value="ECO:0007669"/>
    <property type="project" value="UniProtKB-SubCell"/>
</dbReference>
<dbReference type="PROSITE" id="PS50866">
    <property type="entry name" value="GOLD"/>
    <property type="match status" value="1"/>
</dbReference>
<dbReference type="InterPro" id="IPR044834">
    <property type="entry name" value="PATL"/>
</dbReference>
<dbReference type="PROSITE" id="PS50191">
    <property type="entry name" value="CRAL_TRIO"/>
    <property type="match status" value="1"/>
</dbReference>
<accession>A0ABD3KFM2</accession>
<gene>
    <name evidence="13" type="ORF">ACJRO7_024866</name>
</gene>
<keyword evidence="7" id="KW-0446">Lipid-binding</keyword>
<dbReference type="InterPro" id="IPR036598">
    <property type="entry name" value="GOLD_dom_sf"/>
</dbReference>
<evidence type="ECO:0000256" key="10">
    <source>
        <dbReference type="SAM" id="MobiDB-lite"/>
    </source>
</evidence>
<dbReference type="InterPro" id="IPR056794">
    <property type="entry name" value="PATL1-6_C_GOLD"/>
</dbReference>
<feature type="compositionally biased region" description="Basic and acidic residues" evidence="10">
    <location>
        <begin position="68"/>
        <end position="91"/>
    </location>
</feature>
<dbReference type="InterPro" id="IPR001251">
    <property type="entry name" value="CRAL-TRIO_dom"/>
</dbReference>
<evidence type="ECO:0000259" key="11">
    <source>
        <dbReference type="PROSITE" id="PS50191"/>
    </source>
</evidence>
<evidence type="ECO:0000256" key="4">
    <source>
        <dbReference type="ARBA" id="ARBA00022448"/>
    </source>
</evidence>
<dbReference type="Pfam" id="PF25099">
    <property type="entry name" value="GOLD_PATL1_C"/>
    <property type="match status" value="1"/>
</dbReference>
<feature type="compositionally biased region" description="Low complexity" evidence="10">
    <location>
        <begin position="56"/>
        <end position="66"/>
    </location>
</feature>
<evidence type="ECO:0000313" key="13">
    <source>
        <dbReference type="EMBL" id="KAL3735806.1"/>
    </source>
</evidence>
<feature type="compositionally biased region" description="Pro residues" evidence="10">
    <location>
        <begin position="1"/>
        <end position="23"/>
    </location>
</feature>
<dbReference type="PANTHER" id="PTHR45932:SF6">
    <property type="entry name" value="PATELLIN-3"/>
    <property type="match status" value="1"/>
</dbReference>
<proteinExistence type="inferred from homology"/>
<keyword evidence="6" id="KW-0132">Cell division</keyword>
<dbReference type="CDD" id="cd00170">
    <property type="entry name" value="SEC14"/>
    <property type="match status" value="1"/>
</dbReference>
<keyword evidence="5" id="KW-0963">Cytoplasm</keyword>
<organism evidence="13 14">
    <name type="scientific">Eucalyptus globulus</name>
    <name type="common">Tasmanian blue gum</name>
    <dbReference type="NCBI Taxonomy" id="34317"/>
    <lineage>
        <taxon>Eukaryota</taxon>
        <taxon>Viridiplantae</taxon>
        <taxon>Streptophyta</taxon>
        <taxon>Embryophyta</taxon>
        <taxon>Tracheophyta</taxon>
        <taxon>Spermatophyta</taxon>
        <taxon>Magnoliopsida</taxon>
        <taxon>eudicotyledons</taxon>
        <taxon>Gunneridae</taxon>
        <taxon>Pentapetalae</taxon>
        <taxon>rosids</taxon>
        <taxon>malvids</taxon>
        <taxon>Myrtales</taxon>
        <taxon>Myrtaceae</taxon>
        <taxon>Myrtoideae</taxon>
        <taxon>Eucalypteae</taxon>
        <taxon>Eucalyptus</taxon>
    </lineage>
</organism>
<evidence type="ECO:0000256" key="3">
    <source>
        <dbReference type="ARBA" id="ARBA00007155"/>
    </source>
</evidence>
<comment type="similarity">
    <text evidence="3">Belongs to the patellin family.</text>
</comment>
<dbReference type="SMART" id="SM00516">
    <property type="entry name" value="SEC14"/>
    <property type="match status" value="1"/>
</dbReference>
<evidence type="ECO:0000256" key="1">
    <source>
        <dbReference type="ARBA" id="ARBA00004370"/>
    </source>
</evidence>
<dbReference type="InterPro" id="IPR009038">
    <property type="entry name" value="GOLD_dom"/>
</dbReference>
<dbReference type="Pfam" id="PF00650">
    <property type="entry name" value="CRAL_TRIO"/>
    <property type="match status" value="1"/>
</dbReference>
<dbReference type="Pfam" id="PF03765">
    <property type="entry name" value="CRAL_TRIO_N"/>
    <property type="match status" value="1"/>
</dbReference>
<comment type="caution">
    <text evidence="13">The sequence shown here is derived from an EMBL/GenBank/DDBJ whole genome shotgun (WGS) entry which is preliminary data.</text>
</comment>
<dbReference type="SMART" id="SM01100">
    <property type="entry name" value="CRAL_TRIO_N"/>
    <property type="match status" value="1"/>
</dbReference>
<dbReference type="Gene3D" id="3.40.525.10">
    <property type="entry name" value="CRAL-TRIO lipid binding domain"/>
    <property type="match status" value="1"/>
</dbReference>
<evidence type="ECO:0000259" key="12">
    <source>
        <dbReference type="PROSITE" id="PS50866"/>
    </source>
</evidence>
<feature type="domain" description="GOLD" evidence="12">
    <location>
        <begin position="364"/>
        <end position="497"/>
    </location>
</feature>
<keyword evidence="4" id="KW-0813">Transport</keyword>
<feature type="region of interest" description="Disordered" evidence="10">
    <location>
        <begin position="1"/>
        <end position="111"/>
    </location>
</feature>
<evidence type="ECO:0000256" key="6">
    <source>
        <dbReference type="ARBA" id="ARBA00022618"/>
    </source>
</evidence>
<feature type="domain" description="CRAL-TRIO" evidence="11">
    <location>
        <begin position="213"/>
        <end position="388"/>
    </location>
</feature>
<evidence type="ECO:0000256" key="7">
    <source>
        <dbReference type="ARBA" id="ARBA00023121"/>
    </source>
</evidence>
<evidence type="ECO:0008006" key="15">
    <source>
        <dbReference type="Google" id="ProtNLM"/>
    </source>
</evidence>
<dbReference type="InterPro" id="IPR036273">
    <property type="entry name" value="CRAL/TRIO_N_dom_sf"/>
</dbReference>
<name>A0ABD3KFM2_EUCGL</name>
<dbReference type="GO" id="GO:0051301">
    <property type="term" value="P:cell division"/>
    <property type="evidence" value="ECO:0007669"/>
    <property type="project" value="UniProtKB-KW"/>
</dbReference>
<dbReference type="SUPFAM" id="SSF46938">
    <property type="entry name" value="CRAL/TRIO N-terminal domain"/>
    <property type="match status" value="1"/>
</dbReference>
<dbReference type="Proteomes" id="UP001634007">
    <property type="component" value="Unassembled WGS sequence"/>
</dbReference>
<sequence>MADVAAPPPPPQATEELPPPPPQGTEEVLPPEPPLAEPPREYAPAEQEEVPPPPSSAVTTTTAVESELLEKPPPAHEEVVVSVDASKKVEPPAEPQKVPQSFASFKEESNKVADLSVPERKALEELKQLVREGLNTNVFVSKQTPEQEAETGEASVSAGEVSIWGIPLLKDERSDVLLLKFLRARDFKTKDAFVMLRNTIHWRKQFGIDALVDEDLGDDLEKVVFMHGHDRDGHPVCYNVYGEFQNKELYQKTFADEEKRTKFLRWRVQFLEKSIRKFDFNPGGICTIFQVSDLKNSPGPGKRELRIATKQALQLLQDNYPEFVAKQVFINVPWWYLAFYAMINPFLTQRTKSKFVFASPSKTAETLFKYISPEQVAVQYGGLSVDNCDCNPDFTVSDPATEMTVKPGTKQIVEIIIYEKCVIVWELRVVGWEVSYGAEFVPDSGEFSVNIQKPKKMSPLDEPVVHGTFKVLELGKVLLTVDNPTSKKKKLLYRFKIDLLGD</sequence>
<protein>
    <recommendedName>
        <fullName evidence="15">Patellin-3</fullName>
    </recommendedName>
</protein>
<keyword evidence="9" id="KW-0131">Cell cycle</keyword>
<dbReference type="FunFam" id="3.40.525.10:FF:000022">
    <property type="entry name" value="SEC14 cytosolic factor family protein"/>
    <property type="match status" value="1"/>
</dbReference>
<dbReference type="AlphaFoldDB" id="A0ABD3KFM2"/>
<comment type="subcellular location">
    <subcellularLocation>
        <location evidence="2">Cytoplasm</location>
    </subcellularLocation>
    <subcellularLocation>
        <location evidence="1">Membrane</location>
    </subcellularLocation>
</comment>
<dbReference type="EMBL" id="JBJKBG010000006">
    <property type="protein sequence ID" value="KAL3735806.1"/>
    <property type="molecule type" value="Genomic_DNA"/>
</dbReference>
<dbReference type="PANTHER" id="PTHR45932">
    <property type="entry name" value="PATELLIN-1"/>
    <property type="match status" value="1"/>
</dbReference>